<keyword evidence="1" id="KW-1133">Transmembrane helix</keyword>
<feature type="transmembrane region" description="Helical" evidence="1">
    <location>
        <begin position="51"/>
        <end position="71"/>
    </location>
</feature>
<accession>A0A9N8P0E2</accession>
<dbReference type="Proteomes" id="UP000533639">
    <property type="component" value="Unassembled WGS sequence"/>
</dbReference>
<dbReference type="AlphaFoldDB" id="A0A9N8P0E2"/>
<feature type="transmembrane region" description="Helical" evidence="1">
    <location>
        <begin position="83"/>
        <end position="101"/>
    </location>
</feature>
<dbReference type="EMBL" id="CAIJDE010000028">
    <property type="protein sequence ID" value="CAC9972903.1"/>
    <property type="molecule type" value="Genomic_DNA"/>
</dbReference>
<protein>
    <submittedName>
        <fullName evidence="2">Uncharacterized protein</fullName>
    </submittedName>
</protein>
<keyword evidence="1" id="KW-0812">Transmembrane</keyword>
<proteinExistence type="predicted"/>
<gene>
    <name evidence="2" type="ORF">FLAPXU55_00582</name>
</gene>
<keyword evidence="3" id="KW-1185">Reference proteome</keyword>
<evidence type="ECO:0000256" key="1">
    <source>
        <dbReference type="SAM" id="Phobius"/>
    </source>
</evidence>
<comment type="caution">
    <text evidence="2">The sequence shown here is derived from an EMBL/GenBank/DDBJ whole genome shotgun (WGS) entry which is preliminary data.</text>
</comment>
<name>A0A9N8P0E2_9FLAO</name>
<keyword evidence="1" id="KW-0472">Membrane</keyword>
<dbReference type="RefSeq" id="WP_180856498.1">
    <property type="nucleotide sequence ID" value="NZ_CAIJDE010000028.1"/>
</dbReference>
<reference evidence="2 3" key="1">
    <citation type="submission" date="2020-06" db="EMBL/GenBank/DDBJ databases">
        <authorList>
            <person name="Criscuolo A."/>
        </authorList>
    </citation>
    <scope>NUCLEOTIDE SEQUENCE [LARGE SCALE GENOMIC DNA]</scope>
    <source>
        <strain evidence="2">PXU-55</strain>
    </source>
</reference>
<evidence type="ECO:0000313" key="3">
    <source>
        <dbReference type="Proteomes" id="UP000533639"/>
    </source>
</evidence>
<evidence type="ECO:0000313" key="2">
    <source>
        <dbReference type="EMBL" id="CAC9972903.1"/>
    </source>
</evidence>
<organism evidence="2 3">
    <name type="scientific">Flavobacterium panici</name>
    <dbReference type="NCBI Taxonomy" id="2654843"/>
    <lineage>
        <taxon>Bacteria</taxon>
        <taxon>Pseudomonadati</taxon>
        <taxon>Bacteroidota</taxon>
        <taxon>Flavobacteriia</taxon>
        <taxon>Flavobacteriales</taxon>
        <taxon>Flavobacteriaceae</taxon>
        <taxon>Flavobacterium</taxon>
    </lineage>
</organism>
<feature type="transmembrane region" description="Helical" evidence="1">
    <location>
        <begin position="12"/>
        <end position="30"/>
    </location>
</feature>
<sequence length="146" mass="16795">MAEWFLKNADTIITGVLSSLVFLLITKLLSLKIESINKAYNYIASITLGKIIFFSIYYILPVFTIVNFIIANYYKTLTFGETLPFLLLCFFFTFTILLRLITEIFRDLTNLLVTQNKHADISNGVINKVNELTEHLIAKNSQENQE</sequence>